<dbReference type="EMBL" id="JBHSHD010000010">
    <property type="protein sequence ID" value="MFC4821598.1"/>
    <property type="molecule type" value="Genomic_DNA"/>
</dbReference>
<proteinExistence type="predicted"/>
<organism evidence="5 6">
    <name type="scientific">Dokdonella ginsengisoli</name>
    <dbReference type="NCBI Taxonomy" id="363846"/>
    <lineage>
        <taxon>Bacteria</taxon>
        <taxon>Pseudomonadati</taxon>
        <taxon>Pseudomonadota</taxon>
        <taxon>Gammaproteobacteria</taxon>
        <taxon>Lysobacterales</taxon>
        <taxon>Rhodanobacteraceae</taxon>
        <taxon>Dokdonella</taxon>
    </lineage>
</organism>
<dbReference type="InterPro" id="IPR050641">
    <property type="entry name" value="RIFMO-like"/>
</dbReference>
<dbReference type="PANTHER" id="PTHR43004:SF19">
    <property type="entry name" value="BINDING MONOOXYGENASE, PUTATIVE (JCVI)-RELATED"/>
    <property type="match status" value="1"/>
</dbReference>
<accession>A0ABV9QW83</accession>
<dbReference type="Gene3D" id="3.50.50.60">
    <property type="entry name" value="FAD/NAD(P)-binding domain"/>
    <property type="match status" value="1"/>
</dbReference>
<evidence type="ECO:0000256" key="1">
    <source>
        <dbReference type="ARBA" id="ARBA00001974"/>
    </source>
</evidence>
<feature type="domain" description="FAD-binding" evidence="4">
    <location>
        <begin position="5"/>
        <end position="338"/>
    </location>
</feature>
<evidence type="ECO:0000313" key="5">
    <source>
        <dbReference type="EMBL" id="MFC4821598.1"/>
    </source>
</evidence>
<evidence type="ECO:0000256" key="2">
    <source>
        <dbReference type="ARBA" id="ARBA00022630"/>
    </source>
</evidence>
<dbReference type="RefSeq" id="WP_380021873.1">
    <property type="nucleotide sequence ID" value="NZ_JBHSHD010000010.1"/>
</dbReference>
<dbReference type="InterPro" id="IPR036188">
    <property type="entry name" value="FAD/NAD-bd_sf"/>
</dbReference>
<dbReference type="Gene3D" id="3.40.30.120">
    <property type="match status" value="1"/>
</dbReference>
<dbReference type="Gene3D" id="3.30.70.2450">
    <property type="match status" value="1"/>
</dbReference>
<name>A0ABV9QW83_9GAMM</name>
<gene>
    <name evidence="5" type="primary">rox</name>
    <name evidence="5" type="ORF">ACFO6Q_14785</name>
</gene>
<evidence type="ECO:0000259" key="4">
    <source>
        <dbReference type="Pfam" id="PF01494"/>
    </source>
</evidence>
<dbReference type="Proteomes" id="UP001595886">
    <property type="component" value="Unassembled WGS sequence"/>
</dbReference>
<keyword evidence="3" id="KW-0274">FAD</keyword>
<keyword evidence="5" id="KW-0503">Monooxygenase</keyword>
<sequence>MHDQIDVIVVGAGPTGLMLAAELRLHGVRVLVLEKEAEPTPVVRALGMHARSIEVMDQRGVLERFLALGKTHPLGGFFAGIAKPAPPRLDTTHPYVLSIAQPVIERLLAELALELGAQIRRGCAVASLSQDDAGVSAGLADGTRLRARYLVGCDGGRSTVRKQLGIGFPGEPSRVDTLLGEMRLTASPETLAAVMGEVRKTQLRFGAMPLGDGIYRIVVPAEGVAADRSIPPTLEEFRRQLRAVGGTDFGVHSPRWLSRFGDATRQAERYRAGRVLLAGDAAHVHPPVGGQGLNLGVQDAFNLGWKLTAAIAGWAPDDLLDSYEAERRPVAAGVLDNSRAQMALMSLEPGAQALRRLLSRLMDFDEVSRYLTETIIAVDLRYDFGDAHDLVGRRLGDVALTQGRLYEHLHRGRGLLLDRTGGLSIDGWADRVDHLVDAGAQLDLPAVLLRPDGHIAWVGDDARDLRARLRRWFGAPVAERRETPDRDARSAARTKPVR</sequence>
<evidence type="ECO:0000313" key="6">
    <source>
        <dbReference type="Proteomes" id="UP001595886"/>
    </source>
</evidence>
<dbReference type="PRINTS" id="PR00420">
    <property type="entry name" value="RNGMNOXGNASE"/>
</dbReference>
<keyword evidence="5" id="KW-0560">Oxidoreductase</keyword>
<dbReference type="PANTHER" id="PTHR43004">
    <property type="entry name" value="TRK SYSTEM POTASSIUM UPTAKE PROTEIN"/>
    <property type="match status" value="1"/>
</dbReference>
<reference evidence="6" key="1">
    <citation type="journal article" date="2019" name="Int. J. Syst. Evol. Microbiol.">
        <title>The Global Catalogue of Microorganisms (GCM) 10K type strain sequencing project: providing services to taxonomists for standard genome sequencing and annotation.</title>
        <authorList>
            <consortium name="The Broad Institute Genomics Platform"/>
            <consortium name="The Broad Institute Genome Sequencing Center for Infectious Disease"/>
            <person name="Wu L."/>
            <person name="Ma J."/>
        </authorList>
    </citation>
    <scope>NUCLEOTIDE SEQUENCE [LARGE SCALE GENOMIC DNA]</scope>
    <source>
        <strain evidence="6">CCUG 30340</strain>
    </source>
</reference>
<keyword evidence="2" id="KW-0285">Flavoprotein</keyword>
<comment type="cofactor">
    <cofactor evidence="1">
        <name>FAD</name>
        <dbReference type="ChEBI" id="CHEBI:57692"/>
    </cofactor>
</comment>
<protein>
    <submittedName>
        <fullName evidence="5">Rifampin monooxygenase</fullName>
    </submittedName>
</protein>
<comment type="caution">
    <text evidence="5">The sequence shown here is derived from an EMBL/GenBank/DDBJ whole genome shotgun (WGS) entry which is preliminary data.</text>
</comment>
<keyword evidence="6" id="KW-1185">Reference proteome</keyword>
<evidence type="ECO:0000256" key="3">
    <source>
        <dbReference type="ARBA" id="ARBA00022827"/>
    </source>
</evidence>
<dbReference type="NCBIfam" id="NF033145">
    <property type="entry name" value="rif_monoox"/>
    <property type="match status" value="1"/>
</dbReference>
<dbReference type="Pfam" id="PF21274">
    <property type="entry name" value="Rng_hyd_C"/>
    <property type="match status" value="1"/>
</dbReference>
<dbReference type="GO" id="GO:0004497">
    <property type="term" value="F:monooxygenase activity"/>
    <property type="evidence" value="ECO:0007669"/>
    <property type="project" value="UniProtKB-KW"/>
</dbReference>
<dbReference type="InterPro" id="IPR002938">
    <property type="entry name" value="FAD-bd"/>
</dbReference>
<dbReference type="SUPFAM" id="SSF51905">
    <property type="entry name" value="FAD/NAD(P)-binding domain"/>
    <property type="match status" value="1"/>
</dbReference>
<dbReference type="Pfam" id="PF01494">
    <property type="entry name" value="FAD_binding_3"/>
    <property type="match status" value="1"/>
</dbReference>